<dbReference type="PANTHER" id="PTHR34596:SF2">
    <property type="entry name" value="CHITOPORIN"/>
    <property type="match status" value="1"/>
</dbReference>
<name>A0A4R1XSR7_ACICA</name>
<dbReference type="PANTHER" id="PTHR34596">
    <property type="entry name" value="CHITOPORIN"/>
    <property type="match status" value="1"/>
</dbReference>
<dbReference type="Proteomes" id="UP000294963">
    <property type="component" value="Unassembled WGS sequence"/>
</dbReference>
<dbReference type="Gene3D" id="2.40.160.10">
    <property type="entry name" value="Porin"/>
    <property type="match status" value="1"/>
</dbReference>
<reference evidence="5 6" key="1">
    <citation type="submission" date="2019-03" db="EMBL/GenBank/DDBJ databases">
        <title>Genomic analyses of the natural microbiome of Caenorhabditis elegans.</title>
        <authorList>
            <person name="Samuel B."/>
        </authorList>
    </citation>
    <scope>NUCLEOTIDE SEQUENCE [LARGE SCALE GENOMIC DNA]</scope>
    <source>
        <strain evidence="5 6">JUb89</strain>
    </source>
</reference>
<comment type="similarity">
    <text evidence="1">Belongs to the outer membrane porin (Opr) (TC 1.B.25) family.</text>
</comment>
<proteinExistence type="inferred from homology"/>
<dbReference type="InterPro" id="IPR023614">
    <property type="entry name" value="Porin_dom_sf"/>
</dbReference>
<dbReference type="EMBL" id="SLVJ01000012">
    <property type="protein sequence ID" value="TCM66609.1"/>
    <property type="molecule type" value="Genomic_DNA"/>
</dbReference>
<accession>A0A4R1XSR7</accession>
<evidence type="ECO:0000313" key="6">
    <source>
        <dbReference type="Proteomes" id="UP000294963"/>
    </source>
</evidence>
<keyword evidence="2" id="KW-0813">Transport</keyword>
<protein>
    <submittedName>
        <fullName evidence="5">Outer membrane OprD family porin</fullName>
    </submittedName>
</protein>
<dbReference type="AlphaFoldDB" id="A0A4R1XSR7"/>
<gene>
    <name evidence="5" type="ORF">EC844_11252</name>
</gene>
<feature type="signal peptide" evidence="4">
    <location>
        <begin position="1"/>
        <end position="22"/>
    </location>
</feature>
<dbReference type="InterPro" id="IPR005318">
    <property type="entry name" value="OM_porin_bac"/>
</dbReference>
<evidence type="ECO:0000256" key="4">
    <source>
        <dbReference type="SAM" id="SignalP"/>
    </source>
</evidence>
<keyword evidence="6" id="KW-1185">Reference proteome</keyword>
<dbReference type="GO" id="GO:0015288">
    <property type="term" value="F:porin activity"/>
    <property type="evidence" value="ECO:0007669"/>
    <property type="project" value="TreeGrafter"/>
</dbReference>
<dbReference type="Pfam" id="PF03573">
    <property type="entry name" value="OprD"/>
    <property type="match status" value="1"/>
</dbReference>
<comment type="caution">
    <text evidence="5">The sequence shown here is derived from an EMBL/GenBank/DDBJ whole genome shotgun (WGS) entry which is preliminary data.</text>
</comment>
<organism evidence="5 6">
    <name type="scientific">Acinetobacter calcoaceticus</name>
    <dbReference type="NCBI Taxonomy" id="471"/>
    <lineage>
        <taxon>Bacteria</taxon>
        <taxon>Pseudomonadati</taxon>
        <taxon>Pseudomonadota</taxon>
        <taxon>Gammaproteobacteria</taxon>
        <taxon>Moraxellales</taxon>
        <taxon>Moraxellaceae</taxon>
        <taxon>Acinetobacter</taxon>
        <taxon>Acinetobacter calcoaceticus/baumannii complex</taxon>
    </lineage>
</organism>
<sequence length="414" mass="47466">MKIKQINIGIMLIMAGLPNVYANFVADSKSAINLRNFYFDRQFSMPQAKDTGSWSQGVMARYESGYTDTPLQVSVDASLKYALRLTDHNQQRADTNLPFDTEQNQQYRDYAKYGLTLKLKYNNTELKVGELNPRTPVVYIDESRQLPTSYAGIMLESSEITNLKVTAGRITHINSRNDNDYEKLSLHSTGPRLESDGLNLLGLDYTFTPNFKTSYWFGQLEDIYQQNYFSASYSHDFNDLKLKLDSNYFHNKEEGKKLYGKIDSQAVGLMATLSTKNHMLSTGVQKNIGDSIFPTLAGYPPQPYLQAWSNLPFNNPEEFIWHMTYSYDFKDLGLNGLKSRLSYHHGSGIQRKDLLDNKETEKIVGLLYVIPEGKLKGLGLEWRYTEADFKYGALNNPGNDFKENRFITTYTFNF</sequence>
<evidence type="ECO:0000256" key="1">
    <source>
        <dbReference type="ARBA" id="ARBA00009075"/>
    </source>
</evidence>
<evidence type="ECO:0000256" key="2">
    <source>
        <dbReference type="ARBA" id="ARBA00022448"/>
    </source>
</evidence>
<dbReference type="GO" id="GO:0016020">
    <property type="term" value="C:membrane"/>
    <property type="evidence" value="ECO:0007669"/>
    <property type="project" value="InterPro"/>
</dbReference>
<evidence type="ECO:0000256" key="3">
    <source>
        <dbReference type="ARBA" id="ARBA00022729"/>
    </source>
</evidence>
<feature type="chain" id="PRO_5020225878" evidence="4">
    <location>
        <begin position="23"/>
        <end position="414"/>
    </location>
</feature>
<evidence type="ECO:0000313" key="5">
    <source>
        <dbReference type="EMBL" id="TCM66609.1"/>
    </source>
</evidence>
<keyword evidence="3 4" id="KW-0732">Signal</keyword>